<dbReference type="GO" id="GO:0005634">
    <property type="term" value="C:nucleus"/>
    <property type="evidence" value="ECO:0007669"/>
    <property type="project" value="TreeGrafter"/>
</dbReference>
<sequence>MLRRNQKALLYCQLFGVSEEDESQIFVKFFKFHKCYDLIPTSAKLVVFDTHLLVKKAFFALVYNGVRAAPLWDSSRQQFVGMLTITDFIKILQMYYTSPSVTMDELEEHELDTWRSKIFFFKI</sequence>
<comment type="similarity">
    <text evidence="1">Belongs to the 5'-AMP-activated protein kinase gamma subunit family.</text>
</comment>
<dbReference type="GO" id="GO:0019887">
    <property type="term" value="F:protein kinase regulator activity"/>
    <property type="evidence" value="ECO:0007669"/>
    <property type="project" value="TreeGrafter"/>
</dbReference>
<dbReference type="InterPro" id="IPR046342">
    <property type="entry name" value="CBS_dom_sf"/>
</dbReference>
<dbReference type="PROSITE" id="PS51371">
    <property type="entry name" value="CBS"/>
    <property type="match status" value="1"/>
</dbReference>
<dbReference type="GO" id="GO:0031588">
    <property type="term" value="C:nucleotide-activated protein kinase complex"/>
    <property type="evidence" value="ECO:0007669"/>
    <property type="project" value="TreeGrafter"/>
</dbReference>
<dbReference type="Proteomes" id="UP000036403">
    <property type="component" value="Unassembled WGS sequence"/>
</dbReference>
<dbReference type="GO" id="GO:0019901">
    <property type="term" value="F:protein kinase binding"/>
    <property type="evidence" value="ECO:0007669"/>
    <property type="project" value="TreeGrafter"/>
</dbReference>
<comment type="subunit">
    <text evidence="4">AMPK is a heterotrimer of an alpha catalytic subunit (PRKAA1 or PRKAA2), a beta (PRKAB1 or PRKAB2) and a gamma non-catalytic subunits (PRKAG1, PRKAG2 or PRKAG3). Interacts with FNIP1 and FNIP2.</text>
</comment>
<gene>
    <name evidence="7" type="ORF">RF55_7457</name>
</gene>
<reference evidence="7 8" key="1">
    <citation type="submission" date="2015-04" db="EMBL/GenBank/DDBJ databases">
        <title>Lasius niger genome sequencing.</title>
        <authorList>
            <person name="Konorov E.A."/>
            <person name="Nikitin M.A."/>
            <person name="Kirill M.V."/>
            <person name="Chang P."/>
        </authorList>
    </citation>
    <scope>NUCLEOTIDE SEQUENCE [LARGE SCALE GENOMIC DNA]</scope>
    <source>
        <tissue evidence="7">Whole</tissue>
    </source>
</reference>
<keyword evidence="7" id="KW-0418">Kinase</keyword>
<dbReference type="STRING" id="67767.A0A0J7KQB1"/>
<proteinExistence type="inferred from homology"/>
<dbReference type="InterPro" id="IPR000644">
    <property type="entry name" value="CBS_dom"/>
</dbReference>
<evidence type="ECO:0000313" key="7">
    <source>
        <dbReference type="EMBL" id="KMQ92542.1"/>
    </source>
</evidence>
<evidence type="ECO:0000256" key="4">
    <source>
        <dbReference type="ARBA" id="ARBA00025878"/>
    </source>
</evidence>
<name>A0A0J7KQB1_LASNI</name>
<protein>
    <submittedName>
        <fullName evidence="7">5-amp-activated protein kinase subunit gamma-2</fullName>
    </submittedName>
</protein>
<evidence type="ECO:0000259" key="6">
    <source>
        <dbReference type="PROSITE" id="PS51371"/>
    </source>
</evidence>
<keyword evidence="2" id="KW-0677">Repeat</keyword>
<evidence type="ECO:0000256" key="3">
    <source>
        <dbReference type="ARBA" id="ARBA00023122"/>
    </source>
</evidence>
<keyword evidence="3 5" id="KW-0129">CBS domain</keyword>
<comment type="caution">
    <text evidence="7">The sequence shown here is derived from an EMBL/GenBank/DDBJ whole genome shotgun (WGS) entry which is preliminary data.</text>
</comment>
<dbReference type="PaxDb" id="67767-A0A0J7KQB1"/>
<evidence type="ECO:0000256" key="2">
    <source>
        <dbReference type="ARBA" id="ARBA00022737"/>
    </source>
</evidence>
<evidence type="ECO:0000313" key="8">
    <source>
        <dbReference type="Proteomes" id="UP000036403"/>
    </source>
</evidence>
<dbReference type="AlphaFoldDB" id="A0A0J7KQB1"/>
<keyword evidence="7" id="KW-0808">Transferase</keyword>
<dbReference type="Gene3D" id="3.10.580.10">
    <property type="entry name" value="CBS-domain"/>
    <property type="match status" value="1"/>
</dbReference>
<dbReference type="PANTHER" id="PTHR13780:SF35">
    <property type="entry name" value="LD22662P"/>
    <property type="match status" value="1"/>
</dbReference>
<evidence type="ECO:0000256" key="5">
    <source>
        <dbReference type="PROSITE-ProRule" id="PRU00703"/>
    </source>
</evidence>
<dbReference type="PANTHER" id="PTHR13780">
    <property type="entry name" value="AMP-ACTIVATED PROTEIN KINASE, GAMMA REGULATORY SUBUNIT"/>
    <property type="match status" value="1"/>
</dbReference>
<dbReference type="EMBL" id="LBMM01004341">
    <property type="protein sequence ID" value="KMQ92542.1"/>
    <property type="molecule type" value="Genomic_DNA"/>
</dbReference>
<dbReference type="SMART" id="SM00116">
    <property type="entry name" value="CBS"/>
    <property type="match status" value="1"/>
</dbReference>
<keyword evidence="8" id="KW-1185">Reference proteome</keyword>
<dbReference type="OrthoDB" id="449052at2759"/>
<dbReference type="GO" id="GO:0016301">
    <property type="term" value="F:kinase activity"/>
    <property type="evidence" value="ECO:0007669"/>
    <property type="project" value="UniProtKB-KW"/>
</dbReference>
<dbReference type="CDD" id="cd04618">
    <property type="entry name" value="CBS_euAMPK_gamma-like_repeat1"/>
    <property type="match status" value="1"/>
</dbReference>
<dbReference type="InterPro" id="IPR050511">
    <property type="entry name" value="AMPK_gamma/SDS23_families"/>
</dbReference>
<dbReference type="GO" id="GO:0016208">
    <property type="term" value="F:AMP binding"/>
    <property type="evidence" value="ECO:0007669"/>
    <property type="project" value="TreeGrafter"/>
</dbReference>
<dbReference type="GO" id="GO:0005737">
    <property type="term" value="C:cytoplasm"/>
    <property type="evidence" value="ECO:0007669"/>
    <property type="project" value="TreeGrafter"/>
</dbReference>
<evidence type="ECO:0000256" key="1">
    <source>
        <dbReference type="ARBA" id="ARBA00006750"/>
    </source>
</evidence>
<organism evidence="7 8">
    <name type="scientific">Lasius niger</name>
    <name type="common">Black garden ant</name>
    <dbReference type="NCBI Taxonomy" id="67767"/>
    <lineage>
        <taxon>Eukaryota</taxon>
        <taxon>Metazoa</taxon>
        <taxon>Ecdysozoa</taxon>
        <taxon>Arthropoda</taxon>
        <taxon>Hexapoda</taxon>
        <taxon>Insecta</taxon>
        <taxon>Pterygota</taxon>
        <taxon>Neoptera</taxon>
        <taxon>Endopterygota</taxon>
        <taxon>Hymenoptera</taxon>
        <taxon>Apocrita</taxon>
        <taxon>Aculeata</taxon>
        <taxon>Formicoidea</taxon>
        <taxon>Formicidae</taxon>
        <taxon>Formicinae</taxon>
        <taxon>Lasius</taxon>
        <taxon>Lasius</taxon>
    </lineage>
</organism>
<accession>A0A0J7KQB1</accession>
<dbReference type="SUPFAM" id="SSF54631">
    <property type="entry name" value="CBS-domain pair"/>
    <property type="match status" value="1"/>
</dbReference>
<feature type="domain" description="CBS" evidence="6">
    <location>
        <begin position="40"/>
        <end position="100"/>
    </location>
</feature>